<dbReference type="InterPro" id="IPR023214">
    <property type="entry name" value="HAD_sf"/>
</dbReference>
<dbReference type="NCBIfam" id="TIGR01549">
    <property type="entry name" value="HAD-SF-IA-v1"/>
    <property type="match status" value="1"/>
</dbReference>
<dbReference type="NCBIfam" id="TIGR01460">
    <property type="entry name" value="HAD-SF-IIA"/>
    <property type="match status" value="1"/>
</dbReference>
<dbReference type="Gene3D" id="3.40.50.1000">
    <property type="entry name" value="HAD superfamily/HAD-like"/>
    <property type="match status" value="2"/>
</dbReference>
<dbReference type="GO" id="GO:0016787">
    <property type="term" value="F:hydrolase activity"/>
    <property type="evidence" value="ECO:0007669"/>
    <property type="project" value="UniProtKB-KW"/>
</dbReference>
<comment type="similarity">
    <text evidence="2">Belongs to the HAD-like hydrolase superfamily. NagD family.</text>
</comment>
<evidence type="ECO:0000313" key="6">
    <source>
        <dbReference type="EMBL" id="MFD1781598.1"/>
    </source>
</evidence>
<evidence type="ECO:0000256" key="4">
    <source>
        <dbReference type="ARBA" id="ARBA00022801"/>
    </source>
</evidence>
<dbReference type="InterPro" id="IPR006439">
    <property type="entry name" value="HAD-SF_hydro_IA"/>
</dbReference>
<evidence type="ECO:0000313" key="7">
    <source>
        <dbReference type="Proteomes" id="UP001597227"/>
    </source>
</evidence>
<dbReference type="PANTHER" id="PTHR19288:SF46">
    <property type="entry name" value="HALOACID DEHALOGENASE-LIKE HYDROLASE DOMAIN-CONTAINING PROTEIN 2"/>
    <property type="match status" value="1"/>
</dbReference>
<dbReference type="PANTHER" id="PTHR19288">
    <property type="entry name" value="4-NITROPHENYLPHOSPHATASE-RELATED"/>
    <property type="match status" value="1"/>
</dbReference>
<dbReference type="EMBL" id="JBHUEK010000034">
    <property type="protein sequence ID" value="MFD1781598.1"/>
    <property type="molecule type" value="Genomic_DNA"/>
</dbReference>
<proteinExistence type="inferred from homology"/>
<dbReference type="Pfam" id="PF13242">
    <property type="entry name" value="Hydrolase_like"/>
    <property type="match status" value="1"/>
</dbReference>
<keyword evidence="5" id="KW-0460">Magnesium</keyword>
<name>A0ABW4MVM3_9BACI</name>
<keyword evidence="7" id="KW-1185">Reference proteome</keyword>
<comment type="caution">
    <text evidence="6">The sequence shown here is derived from an EMBL/GenBank/DDBJ whole genome shotgun (WGS) entry which is preliminary data.</text>
</comment>
<dbReference type="SFLD" id="SFLDG01139">
    <property type="entry name" value="C2.A:_Pyridoxal_Phosphate_Phos"/>
    <property type="match status" value="1"/>
</dbReference>
<dbReference type="SFLD" id="SFLDS00003">
    <property type="entry name" value="Haloacid_Dehalogenase"/>
    <property type="match status" value="1"/>
</dbReference>
<dbReference type="PIRSF" id="PIRSF000915">
    <property type="entry name" value="PGP-type_phosphatase"/>
    <property type="match status" value="1"/>
</dbReference>
<dbReference type="CDD" id="cd07530">
    <property type="entry name" value="HAD_Pase_UmpH-like"/>
    <property type="match status" value="1"/>
</dbReference>
<evidence type="ECO:0000256" key="1">
    <source>
        <dbReference type="ARBA" id="ARBA00001946"/>
    </source>
</evidence>
<keyword evidence="4 6" id="KW-0378">Hydrolase</keyword>
<organism evidence="6 7">
    <name type="scientific">Fredinandcohnia salidurans</name>
    <dbReference type="NCBI Taxonomy" id="2595041"/>
    <lineage>
        <taxon>Bacteria</taxon>
        <taxon>Bacillati</taxon>
        <taxon>Bacillota</taxon>
        <taxon>Bacilli</taxon>
        <taxon>Bacillales</taxon>
        <taxon>Bacillaceae</taxon>
        <taxon>Fredinandcohnia</taxon>
    </lineage>
</organism>
<reference evidence="7" key="1">
    <citation type="journal article" date="2019" name="Int. J. Syst. Evol. Microbiol.">
        <title>The Global Catalogue of Microorganisms (GCM) 10K type strain sequencing project: providing services to taxonomists for standard genome sequencing and annotation.</title>
        <authorList>
            <consortium name="The Broad Institute Genomics Platform"/>
            <consortium name="The Broad Institute Genome Sequencing Center for Infectious Disease"/>
            <person name="Wu L."/>
            <person name="Ma J."/>
        </authorList>
    </citation>
    <scope>NUCLEOTIDE SEQUENCE [LARGE SCALE GENOMIC DNA]</scope>
    <source>
        <strain evidence="7">CCUG 15531</strain>
    </source>
</reference>
<keyword evidence="3" id="KW-0479">Metal-binding</keyword>
<dbReference type="RefSeq" id="WP_388042200.1">
    <property type="nucleotide sequence ID" value="NZ_JBHUEK010000034.1"/>
</dbReference>
<protein>
    <submittedName>
        <fullName evidence="6">TIGR01457 family HAD-type hydrolase</fullName>
    </submittedName>
</protein>
<dbReference type="InterPro" id="IPR006354">
    <property type="entry name" value="HAD-SF_hydro_IIA_hyp1"/>
</dbReference>
<dbReference type="SUPFAM" id="SSF56784">
    <property type="entry name" value="HAD-like"/>
    <property type="match status" value="1"/>
</dbReference>
<evidence type="ECO:0000256" key="2">
    <source>
        <dbReference type="ARBA" id="ARBA00006696"/>
    </source>
</evidence>
<accession>A0ABW4MVM3</accession>
<dbReference type="Pfam" id="PF13344">
    <property type="entry name" value="Hydrolase_6"/>
    <property type="match status" value="1"/>
</dbReference>
<gene>
    <name evidence="6" type="ORF">ACFSFW_23405</name>
</gene>
<evidence type="ECO:0000256" key="5">
    <source>
        <dbReference type="ARBA" id="ARBA00022842"/>
    </source>
</evidence>
<dbReference type="Proteomes" id="UP001597227">
    <property type="component" value="Unassembled WGS sequence"/>
</dbReference>
<dbReference type="NCBIfam" id="TIGR01457">
    <property type="entry name" value="HAD-SF-IIA-hyp2"/>
    <property type="match status" value="1"/>
</dbReference>
<sequence>MKGYDGYLIDLDGTVYRGKEEIEGAIDFINDLKKQNRKLLFITNNSSMRKERIAEKLQSLGAEVTSEEIFTSAIATAAFIAETFPNDKVMIIGEEGLYQAIKEKGLDTTQEDPGVVVMGIDRDITYEKLAKASIAIQNGAHFISTNPDLVVPTDIGMVPANGSLTAVLTKSTGVNPIFIGKPESEMIDQALKHLGTQKENTLIIGDNYETDILTGIRAGIDTLLVLTGVTSRKELENFKVMPTYILENLDEIKVK</sequence>
<dbReference type="InterPro" id="IPR036412">
    <property type="entry name" value="HAD-like_sf"/>
</dbReference>
<evidence type="ECO:0000256" key="3">
    <source>
        <dbReference type="ARBA" id="ARBA00022723"/>
    </source>
</evidence>
<comment type="cofactor">
    <cofactor evidence="1">
        <name>Mg(2+)</name>
        <dbReference type="ChEBI" id="CHEBI:18420"/>
    </cofactor>
</comment>
<dbReference type="InterPro" id="IPR006357">
    <property type="entry name" value="HAD-SF_hydro_IIA"/>
</dbReference>